<dbReference type="EMBL" id="KZ992471">
    <property type="protein sequence ID" value="RKP10085.1"/>
    <property type="molecule type" value="Genomic_DNA"/>
</dbReference>
<accession>A0A4P9XV13</accession>
<dbReference type="AlphaFoldDB" id="A0A4P9XV13"/>
<gene>
    <name evidence="1" type="ORF">THASP1DRAFT_28132</name>
</gene>
<name>A0A4P9XV13_9FUNG</name>
<keyword evidence="2" id="KW-1185">Reference proteome</keyword>
<sequence length="210" mass="22988">MHFKILFNIAVVVTLASFAFVGFSASALFAPPSSLRATVPEPPAPSPAPVANATSILRDYSSLFVLSPGFAIVQPEGTRLIYERDAQGRIRGVSACNTGRRVVLRASIEYNHDTDQIRYIFVGAHPRIGGAMNDSVFIKLEYDQDTGLVDSYEMDTAHGSAIAEAEPTMDDFHPLRIFFSYMDEDLTLDNVRSWDGRGIPIMLASTVANL</sequence>
<protein>
    <submittedName>
        <fullName evidence="1">Uncharacterized protein</fullName>
    </submittedName>
</protein>
<proteinExistence type="predicted"/>
<evidence type="ECO:0000313" key="1">
    <source>
        <dbReference type="EMBL" id="RKP10085.1"/>
    </source>
</evidence>
<reference evidence="2" key="1">
    <citation type="journal article" date="2018" name="Nat. Microbiol.">
        <title>Leveraging single-cell genomics to expand the fungal tree of life.</title>
        <authorList>
            <person name="Ahrendt S.R."/>
            <person name="Quandt C.A."/>
            <person name="Ciobanu D."/>
            <person name="Clum A."/>
            <person name="Salamov A."/>
            <person name="Andreopoulos B."/>
            <person name="Cheng J.F."/>
            <person name="Woyke T."/>
            <person name="Pelin A."/>
            <person name="Henrissat B."/>
            <person name="Reynolds N.K."/>
            <person name="Benny G.L."/>
            <person name="Smith M.E."/>
            <person name="James T.Y."/>
            <person name="Grigoriev I.V."/>
        </authorList>
    </citation>
    <scope>NUCLEOTIDE SEQUENCE [LARGE SCALE GENOMIC DNA]</scope>
    <source>
        <strain evidence="2">RSA 1356</strain>
    </source>
</reference>
<dbReference type="Proteomes" id="UP000271241">
    <property type="component" value="Unassembled WGS sequence"/>
</dbReference>
<organism evidence="1 2">
    <name type="scientific">Thamnocephalis sphaerospora</name>
    <dbReference type="NCBI Taxonomy" id="78915"/>
    <lineage>
        <taxon>Eukaryota</taxon>
        <taxon>Fungi</taxon>
        <taxon>Fungi incertae sedis</taxon>
        <taxon>Zoopagomycota</taxon>
        <taxon>Zoopagomycotina</taxon>
        <taxon>Zoopagomycetes</taxon>
        <taxon>Zoopagales</taxon>
        <taxon>Sigmoideomycetaceae</taxon>
        <taxon>Thamnocephalis</taxon>
    </lineage>
</organism>
<evidence type="ECO:0000313" key="2">
    <source>
        <dbReference type="Proteomes" id="UP000271241"/>
    </source>
</evidence>